<dbReference type="Gene3D" id="1.25.40.10">
    <property type="entry name" value="Tetratricopeptide repeat domain"/>
    <property type="match status" value="2"/>
</dbReference>
<comment type="caution">
    <text evidence="2">The sequence shown here is derived from an EMBL/GenBank/DDBJ whole genome shotgun (WGS) entry which is preliminary data.</text>
</comment>
<reference evidence="2 3" key="1">
    <citation type="journal article" date="2020" name="Antonie Van Leeuwenhoek">
        <title>Rhodopirellula heiligendammensis sp. nov., Rhodopirellula pilleata sp. nov., and Rhodopirellula solitaria sp. nov. isolated from natural or artificial marine surfaces in Northern Germany and California, USA, and emended description of the genus Rhodopirellula.</title>
        <authorList>
            <person name="Kallscheuer N."/>
            <person name="Wiegand S."/>
            <person name="Jogler M."/>
            <person name="Boedeker C."/>
            <person name="Peeters S.H."/>
            <person name="Rast P."/>
            <person name="Heuer A."/>
            <person name="Jetten M.S.M."/>
            <person name="Rohde M."/>
            <person name="Jogler C."/>
        </authorList>
    </citation>
    <scope>NUCLEOTIDE SEQUENCE [LARGE SCALE GENOMIC DNA]</scope>
    <source>
        <strain evidence="2 3">Poly21</strain>
    </source>
</reference>
<dbReference type="InterPro" id="IPR011990">
    <property type="entry name" value="TPR-like_helical_dom_sf"/>
</dbReference>
<proteinExistence type="predicted"/>
<evidence type="ECO:0000256" key="1">
    <source>
        <dbReference type="SAM" id="MobiDB-lite"/>
    </source>
</evidence>
<feature type="region of interest" description="Disordered" evidence="1">
    <location>
        <begin position="1"/>
        <end position="22"/>
    </location>
</feature>
<dbReference type="AlphaFoldDB" id="A0A5C6BHY4"/>
<feature type="compositionally biased region" description="Polar residues" evidence="1">
    <location>
        <begin position="12"/>
        <end position="21"/>
    </location>
</feature>
<feature type="compositionally biased region" description="Basic and acidic residues" evidence="1">
    <location>
        <begin position="429"/>
        <end position="438"/>
    </location>
</feature>
<keyword evidence="3" id="KW-1185">Reference proteome</keyword>
<sequence>MPAQKHIRNSKPSRVQTQRSRSACRCRTVPSLTRSTVGRALLMSVLIVVATASCAPTTLHAQESSETFWDSSKKRADRVARFLTGREQADPVRARELYQEADATFRAAAIEASTIARDGEEEGDEKSEFASAAKLFQRAAEAEPDSALAQDALFMQAESLFFADQLPAATDVYQKLQKDFPRNRHSDRVASRLFEITQYWIDTDKARPRGWWALNLFDPTRPRLDTEGHAIRVLDQIRYDDPTGRLADDATMAAAAEYIRQGDFEMADEFLKDLRDTFPDSDHFFVAHLLGIRAKLEIYGGPHYSGLVLEEAEKLIEQTRQRFPEKMQDQEIAEMVARASAEVAYRRAEHLFERARYREKRGENRAAAKYYQSILDDYPSTPLADQARERLEGIDGLPPVPPERLTWLQAVFPDSEKSPPLITKFPSRQSEDNETMLR</sequence>
<dbReference type="Pfam" id="PF13174">
    <property type="entry name" value="TPR_6"/>
    <property type="match status" value="2"/>
</dbReference>
<organism evidence="2 3">
    <name type="scientific">Allorhodopirellula heiligendammensis</name>
    <dbReference type="NCBI Taxonomy" id="2714739"/>
    <lineage>
        <taxon>Bacteria</taxon>
        <taxon>Pseudomonadati</taxon>
        <taxon>Planctomycetota</taxon>
        <taxon>Planctomycetia</taxon>
        <taxon>Pirellulales</taxon>
        <taxon>Pirellulaceae</taxon>
        <taxon>Allorhodopirellula</taxon>
    </lineage>
</organism>
<dbReference type="InterPro" id="IPR019734">
    <property type="entry name" value="TPR_rpt"/>
</dbReference>
<dbReference type="EMBL" id="SJPU01000003">
    <property type="protein sequence ID" value="TWU10819.1"/>
    <property type="molecule type" value="Genomic_DNA"/>
</dbReference>
<feature type="compositionally biased region" description="Basic residues" evidence="1">
    <location>
        <begin position="1"/>
        <end position="11"/>
    </location>
</feature>
<dbReference type="Proteomes" id="UP000319908">
    <property type="component" value="Unassembled WGS sequence"/>
</dbReference>
<protein>
    <submittedName>
        <fullName evidence="2">Outer membrane protein assembly factor BamD</fullName>
    </submittedName>
</protein>
<evidence type="ECO:0000313" key="2">
    <source>
        <dbReference type="EMBL" id="TWU10819.1"/>
    </source>
</evidence>
<evidence type="ECO:0000313" key="3">
    <source>
        <dbReference type="Proteomes" id="UP000319908"/>
    </source>
</evidence>
<accession>A0A5C6BHY4</accession>
<gene>
    <name evidence="2" type="primary">bamD</name>
    <name evidence="2" type="ORF">Poly21_47250</name>
</gene>
<dbReference type="SUPFAM" id="SSF48452">
    <property type="entry name" value="TPR-like"/>
    <property type="match status" value="1"/>
</dbReference>
<name>A0A5C6BHY4_9BACT</name>
<feature type="region of interest" description="Disordered" evidence="1">
    <location>
        <begin position="415"/>
        <end position="438"/>
    </location>
</feature>